<evidence type="ECO:0000256" key="2">
    <source>
        <dbReference type="ARBA" id="ARBA00023125"/>
    </source>
</evidence>
<evidence type="ECO:0000256" key="4">
    <source>
        <dbReference type="PROSITE-ProRule" id="PRU00335"/>
    </source>
</evidence>
<comment type="caution">
    <text evidence="7">The sequence shown here is derived from an EMBL/GenBank/DDBJ whole genome shotgun (WGS) entry which is preliminary data.</text>
</comment>
<dbReference type="EMBL" id="JBAGLP010000105">
    <property type="protein sequence ID" value="MEG3614104.1"/>
    <property type="molecule type" value="Genomic_DNA"/>
</dbReference>
<dbReference type="PANTHER" id="PTHR30055:SF220">
    <property type="entry name" value="TETR-FAMILY REGULATORY PROTEIN"/>
    <property type="match status" value="1"/>
</dbReference>
<dbReference type="InterPro" id="IPR036271">
    <property type="entry name" value="Tet_transcr_reg_TetR-rel_C_sf"/>
</dbReference>
<organism evidence="7 8">
    <name type="scientific">Isoptericola haloaureus</name>
    <dbReference type="NCBI Taxonomy" id="1542902"/>
    <lineage>
        <taxon>Bacteria</taxon>
        <taxon>Bacillati</taxon>
        <taxon>Actinomycetota</taxon>
        <taxon>Actinomycetes</taxon>
        <taxon>Micrococcales</taxon>
        <taxon>Promicromonosporaceae</taxon>
        <taxon>Isoptericola</taxon>
    </lineage>
</organism>
<evidence type="ECO:0000313" key="7">
    <source>
        <dbReference type="EMBL" id="MEG3614104.1"/>
    </source>
</evidence>
<dbReference type="PANTHER" id="PTHR30055">
    <property type="entry name" value="HTH-TYPE TRANSCRIPTIONAL REGULATOR RUTR"/>
    <property type="match status" value="1"/>
</dbReference>
<dbReference type="InterPro" id="IPR001647">
    <property type="entry name" value="HTH_TetR"/>
</dbReference>
<evidence type="ECO:0000259" key="6">
    <source>
        <dbReference type="PROSITE" id="PS50977"/>
    </source>
</evidence>
<dbReference type="InterPro" id="IPR050109">
    <property type="entry name" value="HTH-type_TetR-like_transc_reg"/>
</dbReference>
<feature type="DNA-binding region" description="H-T-H motif" evidence="4">
    <location>
        <begin position="32"/>
        <end position="51"/>
    </location>
</feature>
<accession>A0ABU7Z3P7</accession>
<keyword evidence="8" id="KW-1185">Reference proteome</keyword>
<dbReference type="SUPFAM" id="SSF46689">
    <property type="entry name" value="Homeodomain-like"/>
    <property type="match status" value="1"/>
</dbReference>
<proteinExistence type="predicted"/>
<protein>
    <submittedName>
        <fullName evidence="7">TetR/AcrR family transcriptional regulator</fullName>
    </submittedName>
</protein>
<dbReference type="Pfam" id="PF00440">
    <property type="entry name" value="TetR_N"/>
    <property type="match status" value="1"/>
</dbReference>
<keyword evidence="1" id="KW-0805">Transcription regulation</keyword>
<dbReference type="RefSeq" id="WP_332900943.1">
    <property type="nucleotide sequence ID" value="NZ_JBAGLP010000105.1"/>
</dbReference>
<evidence type="ECO:0000256" key="5">
    <source>
        <dbReference type="SAM" id="MobiDB-lite"/>
    </source>
</evidence>
<feature type="domain" description="HTH tetR-type" evidence="6">
    <location>
        <begin position="11"/>
        <end position="69"/>
    </location>
</feature>
<dbReference type="Gene3D" id="1.10.357.10">
    <property type="entry name" value="Tetracycline Repressor, domain 2"/>
    <property type="match status" value="1"/>
</dbReference>
<dbReference type="InterPro" id="IPR025996">
    <property type="entry name" value="MT1864/Rv1816-like_C"/>
</dbReference>
<keyword evidence="3" id="KW-0804">Transcription</keyword>
<dbReference type="SUPFAM" id="SSF48498">
    <property type="entry name" value="Tetracyclin repressor-like, C-terminal domain"/>
    <property type="match status" value="1"/>
</dbReference>
<feature type="region of interest" description="Disordered" evidence="5">
    <location>
        <begin position="195"/>
        <end position="214"/>
    </location>
</feature>
<dbReference type="PROSITE" id="PS50977">
    <property type="entry name" value="HTH_TETR_2"/>
    <property type="match status" value="1"/>
</dbReference>
<reference evidence="7" key="2">
    <citation type="submission" date="2024-02" db="EMBL/GenBank/DDBJ databases">
        <authorList>
            <person name="Prathaban M."/>
            <person name="Mythili R."/>
            <person name="Sharmila Devi N."/>
            <person name="Sobanaa M."/>
            <person name="Prathiviraj R."/>
            <person name="Selvin J."/>
        </authorList>
    </citation>
    <scope>NUCLEOTIDE SEQUENCE</scope>
    <source>
        <strain evidence="7">MP1014</strain>
    </source>
</reference>
<dbReference type="Proteomes" id="UP001310387">
    <property type="component" value="Unassembled WGS sequence"/>
</dbReference>
<evidence type="ECO:0000256" key="1">
    <source>
        <dbReference type="ARBA" id="ARBA00023015"/>
    </source>
</evidence>
<gene>
    <name evidence="7" type="ORF">V5O49_03100</name>
</gene>
<evidence type="ECO:0000256" key="3">
    <source>
        <dbReference type="ARBA" id="ARBA00023163"/>
    </source>
</evidence>
<evidence type="ECO:0000313" key="8">
    <source>
        <dbReference type="Proteomes" id="UP001310387"/>
    </source>
</evidence>
<dbReference type="InterPro" id="IPR009057">
    <property type="entry name" value="Homeodomain-like_sf"/>
</dbReference>
<sequence length="214" mass="23029">MSTSRTSYHHGDLRAALLRAAVDSLEAGEAFSMRGVARRAGVSPTAPYRHFADREALDAAVAVEAFHDLRQELERAVADLPATAGPVDEIAALGVAYVSFALRRPAVFRLMFGHECDDENDERVRAARELHVVLDRVVERSIPAADVPSLSTALWGLAHGLAFLHLDGKLPPGSDDEVAARVRTSVAAILAVGVDDRHPETPEPAIPARQEAHP</sequence>
<name>A0ABU7Z3P7_9MICO</name>
<reference evidence="7" key="1">
    <citation type="journal article" date="2024" name="Antonie Van Leeuwenhoek">
        <title>Isoptericola haloaureus sp. nov., a dimorphic actinobacterium isolated from mangrove sediments of southeast India, implicating biosaline agricultural significance through nitrogen fixation and salt tolerance genes.</title>
        <authorList>
            <person name="Prathaban M."/>
            <person name="Prathiviraj R."/>
            <person name="Ravichandran M."/>
            <person name="Natarajan S.D."/>
            <person name="Sobanaa M."/>
            <person name="Hari Krishna Kumar S."/>
            <person name="Chandrasekar V."/>
            <person name="Selvin J."/>
        </authorList>
    </citation>
    <scope>NUCLEOTIDE SEQUENCE</scope>
    <source>
        <strain evidence="7">MP1014</strain>
    </source>
</reference>
<dbReference type="Pfam" id="PF13305">
    <property type="entry name" value="TetR_C_33"/>
    <property type="match status" value="1"/>
</dbReference>
<keyword evidence="2 4" id="KW-0238">DNA-binding</keyword>